<keyword evidence="3" id="KW-0732">Signal</keyword>
<dbReference type="GO" id="GO:0004866">
    <property type="term" value="F:endopeptidase inhibitor activity"/>
    <property type="evidence" value="ECO:0007669"/>
    <property type="project" value="InterPro"/>
</dbReference>
<dbReference type="PRINTS" id="PR00291">
    <property type="entry name" value="KUNITZINHBTR"/>
</dbReference>
<gene>
    <name evidence="4" type="ORF">RIF29_29663</name>
</gene>
<feature type="signal peptide" evidence="3">
    <location>
        <begin position="1"/>
        <end position="26"/>
    </location>
</feature>
<keyword evidence="2" id="KW-1015">Disulfide bond</keyword>
<comment type="similarity">
    <text evidence="1">Belongs to the protease inhibitor I3 (leguminous Kunitz-type inhibitor) family.</text>
</comment>
<protein>
    <submittedName>
        <fullName evidence="4">Uncharacterized protein</fullName>
    </submittedName>
</protein>
<dbReference type="SUPFAM" id="SSF50386">
    <property type="entry name" value="STI-like"/>
    <property type="match status" value="1"/>
</dbReference>
<reference evidence="4 5" key="1">
    <citation type="submission" date="2024-01" db="EMBL/GenBank/DDBJ databases">
        <title>The genomes of 5 underutilized Papilionoideae crops provide insights into root nodulation and disease resistanc.</title>
        <authorList>
            <person name="Yuan L."/>
        </authorList>
    </citation>
    <scope>NUCLEOTIDE SEQUENCE [LARGE SCALE GENOMIC DNA]</scope>
    <source>
        <strain evidence="4">ZHUSHIDOU_FW_LH</strain>
        <tissue evidence="4">Leaf</tissue>
    </source>
</reference>
<keyword evidence="5" id="KW-1185">Reference proteome</keyword>
<dbReference type="EMBL" id="JAYWIO010000006">
    <property type="protein sequence ID" value="KAK7256225.1"/>
    <property type="molecule type" value="Genomic_DNA"/>
</dbReference>
<evidence type="ECO:0000313" key="5">
    <source>
        <dbReference type="Proteomes" id="UP001372338"/>
    </source>
</evidence>
<name>A0AAN9HXN3_CROPI</name>
<evidence type="ECO:0000256" key="3">
    <source>
        <dbReference type="SAM" id="SignalP"/>
    </source>
</evidence>
<dbReference type="SMART" id="SM00452">
    <property type="entry name" value="STI"/>
    <property type="match status" value="1"/>
</dbReference>
<sequence length="210" mass="23074">MMKSTFTLFALFFLVAITTHLPSATAQDVVFDTDGNPLRSYGAYYILPVLRGSGGGIELAQTGNDTCPLTVAQSHSEASFGIPITISSPIFILNIIEGIRLKLHFRDTDLPSCVPTPANWNVKDEQAVKGWSIKVSDDSEKKPGWFSIQKFGHGAHFYKLVFSSHDDVVSRDIGIDSDSDGTRRLVVMTKYNKFPFLVQFKSVHGSSVAV</sequence>
<dbReference type="Pfam" id="PF00197">
    <property type="entry name" value="Kunitz_legume"/>
    <property type="match status" value="1"/>
</dbReference>
<evidence type="ECO:0000256" key="1">
    <source>
        <dbReference type="ARBA" id="ARBA00005440"/>
    </source>
</evidence>
<dbReference type="AlphaFoldDB" id="A0AAN9HXN3"/>
<accession>A0AAN9HXN3</accession>
<dbReference type="PANTHER" id="PTHR33107">
    <property type="entry name" value="KUNITZ TRYPSIN INHIBITOR 2"/>
    <property type="match status" value="1"/>
</dbReference>
<comment type="caution">
    <text evidence="4">The sequence shown here is derived from an EMBL/GenBank/DDBJ whole genome shotgun (WGS) entry which is preliminary data.</text>
</comment>
<evidence type="ECO:0000256" key="2">
    <source>
        <dbReference type="ARBA" id="ARBA00023157"/>
    </source>
</evidence>
<dbReference type="PROSITE" id="PS00283">
    <property type="entry name" value="SOYBEAN_KUNITZ"/>
    <property type="match status" value="1"/>
</dbReference>
<dbReference type="Proteomes" id="UP001372338">
    <property type="component" value="Unassembled WGS sequence"/>
</dbReference>
<organism evidence="4 5">
    <name type="scientific">Crotalaria pallida</name>
    <name type="common">Smooth rattlebox</name>
    <name type="synonym">Crotalaria striata</name>
    <dbReference type="NCBI Taxonomy" id="3830"/>
    <lineage>
        <taxon>Eukaryota</taxon>
        <taxon>Viridiplantae</taxon>
        <taxon>Streptophyta</taxon>
        <taxon>Embryophyta</taxon>
        <taxon>Tracheophyta</taxon>
        <taxon>Spermatophyta</taxon>
        <taxon>Magnoliopsida</taxon>
        <taxon>eudicotyledons</taxon>
        <taxon>Gunneridae</taxon>
        <taxon>Pentapetalae</taxon>
        <taxon>rosids</taxon>
        <taxon>fabids</taxon>
        <taxon>Fabales</taxon>
        <taxon>Fabaceae</taxon>
        <taxon>Papilionoideae</taxon>
        <taxon>50 kb inversion clade</taxon>
        <taxon>genistoids sensu lato</taxon>
        <taxon>core genistoids</taxon>
        <taxon>Crotalarieae</taxon>
        <taxon>Crotalaria</taxon>
    </lineage>
</organism>
<feature type="chain" id="PRO_5042898271" evidence="3">
    <location>
        <begin position="27"/>
        <end position="210"/>
    </location>
</feature>
<dbReference type="Gene3D" id="2.80.10.50">
    <property type="match status" value="1"/>
</dbReference>
<dbReference type="PANTHER" id="PTHR33107:SF81">
    <property type="entry name" value="TRYPSIN INHIBITOR A"/>
    <property type="match status" value="1"/>
</dbReference>
<evidence type="ECO:0000313" key="4">
    <source>
        <dbReference type="EMBL" id="KAK7256225.1"/>
    </source>
</evidence>
<dbReference type="InterPro" id="IPR011065">
    <property type="entry name" value="Kunitz_inhibitor_STI-like_sf"/>
</dbReference>
<dbReference type="InterPro" id="IPR002160">
    <property type="entry name" value="Prot_inh_Kunz-lg"/>
</dbReference>
<proteinExistence type="inferred from homology"/>